<evidence type="ECO:0000313" key="1">
    <source>
        <dbReference type="EMBL" id="NYD42891.1"/>
    </source>
</evidence>
<proteinExistence type="predicted"/>
<protein>
    <recommendedName>
        <fullName evidence="3">DinB family protein</fullName>
    </recommendedName>
</protein>
<dbReference type="InterPro" id="IPR007061">
    <property type="entry name" value="MST-like"/>
</dbReference>
<name>A0A7Y9JC53_9ACTN</name>
<dbReference type="AlphaFoldDB" id="A0A7Y9JC53"/>
<dbReference type="EMBL" id="JACCBG010000001">
    <property type="protein sequence ID" value="NYD42891.1"/>
    <property type="molecule type" value="Genomic_DNA"/>
</dbReference>
<dbReference type="Pfam" id="PF04978">
    <property type="entry name" value="MST"/>
    <property type="match status" value="1"/>
</dbReference>
<evidence type="ECO:0008006" key="3">
    <source>
        <dbReference type="Google" id="ProtNLM"/>
    </source>
</evidence>
<dbReference type="Gene3D" id="1.20.120.450">
    <property type="entry name" value="dinb family like domain"/>
    <property type="match status" value="1"/>
</dbReference>
<dbReference type="Proteomes" id="UP000535511">
    <property type="component" value="Unassembled WGS sequence"/>
</dbReference>
<accession>A0A7Y9JC53</accession>
<organism evidence="1 2">
    <name type="scientific">Nocardioides panaciterrulae</name>
    <dbReference type="NCBI Taxonomy" id="661492"/>
    <lineage>
        <taxon>Bacteria</taxon>
        <taxon>Bacillati</taxon>
        <taxon>Actinomycetota</taxon>
        <taxon>Actinomycetes</taxon>
        <taxon>Propionibacteriales</taxon>
        <taxon>Nocardioidaceae</taxon>
        <taxon>Nocardioides</taxon>
    </lineage>
</organism>
<gene>
    <name evidence="1" type="ORF">BJZ21_002974</name>
</gene>
<sequence length="160" mass="17685">MTIHLADERQLLEGLVDAQRHEVVGILEDLDEAEARSRLVPSLTTPLGLVKHATFVEKVWFHSRVAGVPRSVVGLPDTVDESFVLADADTVDGVRQAFLDACARSRAVAATHDLDEQFPWHQGPVSLRFIYGHMVAELARHAGHGDILVEQIRAQRPTRA</sequence>
<dbReference type="RefSeq" id="WP_179664470.1">
    <property type="nucleotide sequence ID" value="NZ_JACCBG010000001.1"/>
</dbReference>
<keyword evidence="2" id="KW-1185">Reference proteome</keyword>
<dbReference type="InterPro" id="IPR034660">
    <property type="entry name" value="DinB/YfiT-like"/>
</dbReference>
<reference evidence="1 2" key="1">
    <citation type="submission" date="2020-07" db="EMBL/GenBank/DDBJ databases">
        <title>Sequencing the genomes of 1000 actinobacteria strains.</title>
        <authorList>
            <person name="Klenk H.-P."/>
        </authorList>
    </citation>
    <scope>NUCLEOTIDE SEQUENCE [LARGE SCALE GENOMIC DNA]</scope>
    <source>
        <strain evidence="1 2">DSM 21350</strain>
    </source>
</reference>
<comment type="caution">
    <text evidence="1">The sequence shown here is derived from an EMBL/GenBank/DDBJ whole genome shotgun (WGS) entry which is preliminary data.</text>
</comment>
<dbReference type="SUPFAM" id="SSF109854">
    <property type="entry name" value="DinB/YfiT-like putative metalloenzymes"/>
    <property type="match status" value="1"/>
</dbReference>
<evidence type="ECO:0000313" key="2">
    <source>
        <dbReference type="Proteomes" id="UP000535511"/>
    </source>
</evidence>